<dbReference type="PROSITE" id="PS00636">
    <property type="entry name" value="DNAJ_1"/>
    <property type="match status" value="1"/>
</dbReference>
<name>A0A8J5GZY8_ZINOF</name>
<evidence type="ECO:0000313" key="3">
    <source>
        <dbReference type="EMBL" id="KAG6512439.1"/>
    </source>
</evidence>
<feature type="region of interest" description="Disordered" evidence="1">
    <location>
        <begin position="330"/>
        <end position="375"/>
    </location>
</feature>
<proteinExistence type="predicted"/>
<organism evidence="3 4">
    <name type="scientific">Zingiber officinale</name>
    <name type="common">Ginger</name>
    <name type="synonym">Amomum zingiber</name>
    <dbReference type="NCBI Taxonomy" id="94328"/>
    <lineage>
        <taxon>Eukaryota</taxon>
        <taxon>Viridiplantae</taxon>
        <taxon>Streptophyta</taxon>
        <taxon>Embryophyta</taxon>
        <taxon>Tracheophyta</taxon>
        <taxon>Spermatophyta</taxon>
        <taxon>Magnoliopsida</taxon>
        <taxon>Liliopsida</taxon>
        <taxon>Zingiberales</taxon>
        <taxon>Zingiberaceae</taxon>
        <taxon>Zingiber</taxon>
    </lineage>
</organism>
<dbReference type="PROSITE" id="PS50076">
    <property type="entry name" value="DNAJ_2"/>
    <property type="match status" value="1"/>
</dbReference>
<protein>
    <recommendedName>
        <fullName evidence="2">J domain-containing protein</fullName>
    </recommendedName>
</protein>
<dbReference type="InterPro" id="IPR024593">
    <property type="entry name" value="DUF3444"/>
</dbReference>
<dbReference type="PANTHER" id="PTHR44137">
    <property type="entry name" value="BNAC03G44070D PROTEIN"/>
    <property type="match status" value="1"/>
</dbReference>
<dbReference type="InterPro" id="IPR018253">
    <property type="entry name" value="DnaJ_domain_CS"/>
</dbReference>
<feature type="compositionally biased region" description="Polar residues" evidence="1">
    <location>
        <begin position="337"/>
        <end position="359"/>
    </location>
</feature>
<dbReference type="Pfam" id="PF00226">
    <property type="entry name" value="DnaJ"/>
    <property type="match status" value="1"/>
</dbReference>
<dbReference type="InterPro" id="IPR001623">
    <property type="entry name" value="DnaJ_domain"/>
</dbReference>
<dbReference type="CDD" id="cd06257">
    <property type="entry name" value="DnaJ"/>
    <property type="match status" value="1"/>
</dbReference>
<dbReference type="Pfam" id="PF11926">
    <property type="entry name" value="DUF3444"/>
    <property type="match status" value="1"/>
</dbReference>
<keyword evidence="4" id="KW-1185">Reference proteome</keyword>
<dbReference type="Pfam" id="PF23551">
    <property type="entry name" value="Zn_ribbon_20"/>
    <property type="match status" value="1"/>
</dbReference>
<dbReference type="InterPro" id="IPR056988">
    <property type="entry name" value="Zn_ribbon_pln"/>
</dbReference>
<reference evidence="3 4" key="1">
    <citation type="submission" date="2020-08" db="EMBL/GenBank/DDBJ databases">
        <title>Plant Genome Project.</title>
        <authorList>
            <person name="Zhang R.-G."/>
        </authorList>
    </citation>
    <scope>NUCLEOTIDE SEQUENCE [LARGE SCALE GENOMIC DNA]</scope>
    <source>
        <tissue evidence="3">Rhizome</tissue>
    </source>
</reference>
<dbReference type="EMBL" id="JACMSC010000008">
    <property type="protein sequence ID" value="KAG6512439.1"/>
    <property type="molecule type" value="Genomic_DNA"/>
</dbReference>
<dbReference type="PANTHER" id="PTHR44137:SF3">
    <property type="entry name" value="DNAJ HEAT SHOCK N-TERMINAL DOMAIN-CONTAINING PROTEIN"/>
    <property type="match status" value="1"/>
</dbReference>
<feature type="compositionally biased region" description="Polar residues" evidence="1">
    <location>
        <begin position="248"/>
        <end position="263"/>
    </location>
</feature>
<dbReference type="SMART" id="SM00271">
    <property type="entry name" value="DnaJ"/>
    <property type="match status" value="1"/>
</dbReference>
<accession>A0A8J5GZY8</accession>
<feature type="domain" description="J" evidence="2">
    <location>
        <begin position="66"/>
        <end position="130"/>
    </location>
</feature>
<evidence type="ECO:0000256" key="1">
    <source>
        <dbReference type="SAM" id="MobiDB-lite"/>
    </source>
</evidence>
<dbReference type="OrthoDB" id="66964at2759"/>
<gene>
    <name evidence="3" type="ORF">ZIOFF_030550</name>
</gene>
<feature type="region of interest" description="Disordered" evidence="1">
    <location>
        <begin position="241"/>
        <end position="263"/>
    </location>
</feature>
<comment type="caution">
    <text evidence="3">The sequence shown here is derived from an EMBL/GenBank/DDBJ whole genome shotgun (WGS) entry which is preliminary data.</text>
</comment>
<dbReference type="Proteomes" id="UP000734854">
    <property type="component" value="Unassembled WGS sequence"/>
</dbReference>
<dbReference type="AlphaFoldDB" id="A0A8J5GZY8"/>
<evidence type="ECO:0000259" key="2">
    <source>
        <dbReference type="PROSITE" id="PS50076"/>
    </source>
</evidence>
<sequence length="752" mass="84450">MDCNREEALKAKEIAEKKFNAHDIKGAKKSALKAQTLLPSLEGINQMISTLDVYLAAEKKINGAKDWYAILSATASMDKGTLKKHYKNLSLQLHPDKNKSIGAEGAFKLISEAWSVLSDKSAKMAFDQLTNDNGFVKKASQPRGDSAVHNTANGFYSFSNTTTSSKRVRKSKTAAPSAVPQAHSVNLNTFWTSCSQCRMQYEYLRIYLNHNLLCPNCHQAFMALEIGIPGNAADSSIPWPTKQHRQNSNHNYTGKNGYPSESSTSMFHRTGTLEFQHGANLESGNHQNFQWSAFTGSTGATSTTDSSLQTVYVNHKKFEKMRRKYEKAEAAARREQPVQTEVHVNSSADGSGNYTTGQEQPAFKVGRPKKKRNKTDEGIKYHGRGVTENISTCIVQGDGSVAVDLPRSRMVSRHNSLKEVSQTNMREILINKAKMTICSKLKEWKLSKIKKLKGKKQLEHKSGRERAIVDGDKCGQTLPYGSSIKESTSDHDVNLGEKVPRPVSIDVPDPDFYDFDKDRLERIFEGDQVWATYDSEDGMPRLYAMVQKVLSRRPFSIRMSFLTSKSNHELGPINWVASGYAKTCGDFRVGRYRISDTVNIFSHRVRWEKGPRGIIRILPCKGDIWALYSNWSPDWNELTPDDVIYKYEMAEVLADYQEESGVTVMPLVKVAGFKAVFHRHMDPTKVKRIAREEMFCFSHRVPSYLLTGEEAHNALKGCLELDPAATPVELLQVITEVVEDVSMQLNDQQSGK</sequence>
<evidence type="ECO:0000313" key="4">
    <source>
        <dbReference type="Proteomes" id="UP000734854"/>
    </source>
</evidence>